<dbReference type="EMBL" id="BMFS01000010">
    <property type="protein sequence ID" value="GGH04922.1"/>
    <property type="molecule type" value="Genomic_DNA"/>
</dbReference>
<dbReference type="InterPro" id="IPR050678">
    <property type="entry name" value="DNA_Partitioning_ATPase"/>
</dbReference>
<dbReference type="InterPro" id="IPR027417">
    <property type="entry name" value="P-loop_NTPase"/>
</dbReference>
<dbReference type="Pfam" id="PF07015">
    <property type="entry name" value="VirC1"/>
    <property type="match status" value="1"/>
</dbReference>
<dbReference type="Proteomes" id="UP000648722">
    <property type="component" value="Unassembled WGS sequence"/>
</dbReference>
<dbReference type="PANTHER" id="PTHR13696:SF96">
    <property type="entry name" value="COBQ_COBB_MIND_PARA NUCLEOTIDE BINDING DOMAIN-CONTAINING PROTEIN"/>
    <property type="match status" value="1"/>
</dbReference>
<reference evidence="2" key="1">
    <citation type="journal article" date="2019" name="Int. J. Syst. Evol. Microbiol.">
        <title>The Global Catalogue of Microorganisms (GCM) 10K type strain sequencing project: providing services to taxonomists for standard genome sequencing and annotation.</title>
        <authorList>
            <consortium name="The Broad Institute Genomics Platform"/>
            <consortium name="The Broad Institute Genome Sequencing Center for Infectious Disease"/>
            <person name="Wu L."/>
            <person name="Ma J."/>
        </authorList>
    </citation>
    <scope>NUCLEOTIDE SEQUENCE [LARGE SCALE GENOMIC DNA]</scope>
    <source>
        <strain evidence="2">CGMCC 1.12766</strain>
    </source>
</reference>
<dbReference type="PIRSF" id="PIRSF009320">
    <property type="entry name" value="Nuc_binding_HP_1000"/>
    <property type="match status" value="1"/>
</dbReference>
<accession>A0ABQ1XWV2</accession>
<dbReference type="PANTHER" id="PTHR13696">
    <property type="entry name" value="P-LOOP CONTAINING NUCLEOSIDE TRIPHOSPHATE HYDROLASE"/>
    <property type="match status" value="1"/>
</dbReference>
<proteinExistence type="predicted"/>
<dbReference type="InterPro" id="IPR009744">
    <property type="entry name" value="VirC1"/>
</dbReference>
<dbReference type="CDD" id="cd02042">
    <property type="entry name" value="ParAB_family"/>
    <property type="match status" value="1"/>
</dbReference>
<dbReference type="SUPFAM" id="SSF52540">
    <property type="entry name" value="P-loop containing nucleoside triphosphate hydrolases"/>
    <property type="match status" value="1"/>
</dbReference>
<name>A0ABQ1XWV2_9PROT</name>
<dbReference type="RefSeq" id="WP_188452616.1">
    <property type="nucleotide sequence ID" value="NZ_BMFS01000010.1"/>
</dbReference>
<organism evidence="1 2">
    <name type="scientific">Glycocaulis albus</name>
    <dbReference type="NCBI Taxonomy" id="1382801"/>
    <lineage>
        <taxon>Bacteria</taxon>
        <taxon>Pseudomonadati</taxon>
        <taxon>Pseudomonadota</taxon>
        <taxon>Alphaproteobacteria</taxon>
        <taxon>Maricaulales</taxon>
        <taxon>Maricaulaceae</taxon>
        <taxon>Glycocaulis</taxon>
    </lineage>
</organism>
<evidence type="ECO:0000313" key="2">
    <source>
        <dbReference type="Proteomes" id="UP000648722"/>
    </source>
</evidence>
<protein>
    <submittedName>
        <fullName evidence="1">Chromosome partitioning protein ParA</fullName>
    </submittedName>
</protein>
<gene>
    <name evidence="1" type="ORF">GCM10007420_21730</name>
</gene>
<evidence type="ECO:0000313" key="1">
    <source>
        <dbReference type="EMBL" id="GGH04922.1"/>
    </source>
</evidence>
<sequence>MPHKVISIATSKGGAGKTTLCISLASAFAEQGGRIALVDTDPQGSLTSWAEKADLPESIAVFSESTDENRVIDLIEAASQTYHLTIVDVQGTANTLAHTAMAFSDLVIIPMKASEFDARAAFDTLTAVRAVSRSRRSEIDFMPVLNCLSPAIASRTAQAIREGFEEAGIAVQTGLSEREAFRCISAYGGSLFQLSDSQAPGLTKAKAEALDFAGLVADRLGISQTQAA</sequence>
<dbReference type="Gene3D" id="3.40.50.300">
    <property type="entry name" value="P-loop containing nucleotide triphosphate hydrolases"/>
    <property type="match status" value="1"/>
</dbReference>
<keyword evidence="2" id="KW-1185">Reference proteome</keyword>
<comment type="caution">
    <text evidence="1">The sequence shown here is derived from an EMBL/GenBank/DDBJ whole genome shotgun (WGS) entry which is preliminary data.</text>
</comment>